<evidence type="ECO:0000313" key="3">
    <source>
        <dbReference type="EMBL" id="ATP55279.1"/>
    </source>
</evidence>
<feature type="chain" id="PRO_5013729712" description="DUF4890 domain-containing protein" evidence="2">
    <location>
        <begin position="22"/>
        <end position="131"/>
    </location>
</feature>
<proteinExistence type="predicted"/>
<dbReference type="KEGG" id="pgs:CPT03_01765"/>
<accession>A0A2D1U108</accession>
<evidence type="ECO:0000256" key="2">
    <source>
        <dbReference type="SAM" id="SignalP"/>
    </source>
</evidence>
<dbReference type="Proteomes" id="UP000223749">
    <property type="component" value="Chromosome"/>
</dbReference>
<keyword evidence="4" id="KW-1185">Reference proteome</keyword>
<feature type="signal peptide" evidence="2">
    <location>
        <begin position="1"/>
        <end position="21"/>
    </location>
</feature>
<feature type="compositionally biased region" description="Basic and acidic residues" evidence="1">
    <location>
        <begin position="103"/>
        <end position="131"/>
    </location>
</feature>
<name>A0A2D1U108_9SPHI</name>
<dbReference type="AlphaFoldDB" id="A0A2D1U108"/>
<evidence type="ECO:0008006" key="5">
    <source>
        <dbReference type="Google" id="ProtNLM"/>
    </source>
</evidence>
<reference evidence="3 4" key="1">
    <citation type="submission" date="2017-10" db="EMBL/GenBank/DDBJ databases">
        <title>Whole genome of Pedobacter ginsengisoli T01R-27 isolated from tomato rhizosphere.</title>
        <authorList>
            <person name="Weon H.-Y."/>
            <person name="Lee S.A."/>
            <person name="Sang M.K."/>
            <person name="Song J."/>
        </authorList>
    </citation>
    <scope>NUCLEOTIDE SEQUENCE [LARGE SCALE GENOMIC DNA]</scope>
    <source>
        <strain evidence="3 4">T01R-27</strain>
    </source>
</reference>
<gene>
    <name evidence="3" type="ORF">CPT03_01765</name>
</gene>
<protein>
    <recommendedName>
        <fullName evidence="5">DUF4890 domain-containing protein</fullName>
    </recommendedName>
</protein>
<evidence type="ECO:0000256" key="1">
    <source>
        <dbReference type="SAM" id="MobiDB-lite"/>
    </source>
</evidence>
<feature type="compositionally biased region" description="Basic and acidic residues" evidence="1">
    <location>
        <begin position="71"/>
        <end position="95"/>
    </location>
</feature>
<evidence type="ECO:0000313" key="4">
    <source>
        <dbReference type="Proteomes" id="UP000223749"/>
    </source>
</evidence>
<organism evidence="3 4">
    <name type="scientific">Pedobacter ginsengisoli</name>
    <dbReference type="NCBI Taxonomy" id="363852"/>
    <lineage>
        <taxon>Bacteria</taxon>
        <taxon>Pseudomonadati</taxon>
        <taxon>Bacteroidota</taxon>
        <taxon>Sphingobacteriia</taxon>
        <taxon>Sphingobacteriales</taxon>
        <taxon>Sphingobacteriaceae</taxon>
        <taxon>Pedobacter</taxon>
    </lineage>
</organism>
<sequence length="131" mass="14798">MKHMKKLIFTAILFVSMGTMAFAQQSDKKVKKTPEQKAQLATEELTKKLSLNADQKSKIEAINLESFKKVKDSNPKGEKKDKAAIKAAKDERDNKINAVLNDTQRKAYKEFKAEKKSEKKANKTDAPKKAN</sequence>
<keyword evidence="2" id="KW-0732">Signal</keyword>
<dbReference type="EMBL" id="CP024091">
    <property type="protein sequence ID" value="ATP55279.1"/>
    <property type="molecule type" value="Genomic_DNA"/>
</dbReference>
<feature type="region of interest" description="Disordered" evidence="1">
    <location>
        <begin position="71"/>
        <end position="131"/>
    </location>
</feature>